<protein>
    <recommendedName>
        <fullName evidence="3">PAAR domain-containing protein</fullName>
    </recommendedName>
</protein>
<name>A0ABD6Q8J0_9BURK</name>
<dbReference type="Proteomes" id="UP000183667">
    <property type="component" value="Unassembled WGS sequence"/>
</dbReference>
<dbReference type="EMBL" id="MEAU01000007">
    <property type="protein sequence ID" value="OJA49681.1"/>
    <property type="molecule type" value="Genomic_DNA"/>
</dbReference>
<evidence type="ECO:0000313" key="1">
    <source>
        <dbReference type="EMBL" id="OJA49681.1"/>
    </source>
</evidence>
<gene>
    <name evidence="1" type="ORF">BGV66_06175</name>
</gene>
<organism evidence="1 2">
    <name type="scientific">Burkholderia ubonensis</name>
    <dbReference type="NCBI Taxonomy" id="101571"/>
    <lineage>
        <taxon>Bacteria</taxon>
        <taxon>Pseudomonadati</taxon>
        <taxon>Pseudomonadota</taxon>
        <taxon>Betaproteobacteria</taxon>
        <taxon>Burkholderiales</taxon>
        <taxon>Burkholderiaceae</taxon>
        <taxon>Burkholderia</taxon>
        <taxon>Burkholderia cepacia complex</taxon>
    </lineage>
</organism>
<sequence>MGQKVALEGDKVSCGCYPMPTMLPSQSVMFEQYDGEGLSSMGFAATDVAALTKADPEHWVRFKLDEQGSCEGLRCTAHFADGSVEEGVIDSRNTVAFDRPNGSPCRKVEIHFEGEKSSHDLVTERLISAILG</sequence>
<evidence type="ECO:0008006" key="3">
    <source>
        <dbReference type="Google" id="ProtNLM"/>
    </source>
</evidence>
<comment type="caution">
    <text evidence="1">The sequence shown here is derived from an EMBL/GenBank/DDBJ whole genome shotgun (WGS) entry which is preliminary data.</text>
</comment>
<dbReference type="AlphaFoldDB" id="A0ABD6Q8J0"/>
<accession>A0ABD6Q8J0</accession>
<proteinExistence type="predicted"/>
<evidence type="ECO:0000313" key="2">
    <source>
        <dbReference type="Proteomes" id="UP000183667"/>
    </source>
</evidence>
<reference evidence="2" key="1">
    <citation type="submission" date="2016-08" db="EMBL/GenBank/DDBJ databases">
        <title>Population biology and virulence potential of Burkholderia ubonensis.</title>
        <authorList>
            <person name="Price E.P."/>
            <person name="Currie B.J."/>
            <person name="Wagner D.M."/>
        </authorList>
    </citation>
    <scope>NUCLEOTIDE SEQUENCE [LARGE SCALE GENOMIC DNA]</scope>
    <source>
        <strain evidence="2">MSMB0103</strain>
    </source>
</reference>